<dbReference type="RefSeq" id="WP_084116884.1">
    <property type="nucleotide sequence ID" value="NZ_FWXH01000015.1"/>
</dbReference>
<dbReference type="Proteomes" id="UP000192468">
    <property type="component" value="Unassembled WGS sequence"/>
</dbReference>
<evidence type="ECO:0000313" key="4">
    <source>
        <dbReference type="EMBL" id="SMC27033.1"/>
    </source>
</evidence>
<dbReference type="InterPro" id="IPR005770">
    <property type="entry name" value="PhnD"/>
</dbReference>
<dbReference type="GO" id="GO:0055085">
    <property type="term" value="P:transmembrane transport"/>
    <property type="evidence" value="ECO:0007669"/>
    <property type="project" value="InterPro"/>
</dbReference>
<dbReference type="GO" id="GO:0043190">
    <property type="term" value="C:ATP-binding cassette (ABC) transporter complex"/>
    <property type="evidence" value="ECO:0007669"/>
    <property type="project" value="InterPro"/>
</dbReference>
<dbReference type="SUPFAM" id="SSF53850">
    <property type="entry name" value="Periplasmic binding protein-like II"/>
    <property type="match status" value="1"/>
</dbReference>
<proteinExistence type="inferred from homology"/>
<name>A0A1W1XSU9_9CLOT</name>
<keyword evidence="5" id="KW-1185">Reference proteome</keyword>
<evidence type="ECO:0000256" key="3">
    <source>
        <dbReference type="SAM" id="SignalP"/>
    </source>
</evidence>
<dbReference type="EMBL" id="FWXH01000015">
    <property type="protein sequence ID" value="SMC27033.1"/>
    <property type="molecule type" value="Genomic_DNA"/>
</dbReference>
<organism evidence="4 5">
    <name type="scientific">Clostridium acidisoli DSM 12555</name>
    <dbReference type="NCBI Taxonomy" id="1121291"/>
    <lineage>
        <taxon>Bacteria</taxon>
        <taxon>Bacillati</taxon>
        <taxon>Bacillota</taxon>
        <taxon>Clostridia</taxon>
        <taxon>Eubacteriales</taxon>
        <taxon>Clostridiaceae</taxon>
        <taxon>Clostridium</taxon>
    </lineage>
</organism>
<reference evidence="4 5" key="1">
    <citation type="submission" date="2017-04" db="EMBL/GenBank/DDBJ databases">
        <authorList>
            <person name="Afonso C.L."/>
            <person name="Miller P.J."/>
            <person name="Scott M.A."/>
            <person name="Spackman E."/>
            <person name="Goraichik I."/>
            <person name="Dimitrov K.M."/>
            <person name="Suarez D.L."/>
            <person name="Swayne D.E."/>
        </authorList>
    </citation>
    <scope>NUCLEOTIDE SEQUENCE [LARGE SCALE GENOMIC DNA]</scope>
    <source>
        <strain evidence="4 5">DSM 12555</strain>
    </source>
</reference>
<dbReference type="CDD" id="cd01071">
    <property type="entry name" value="PBP2_PhnD_like"/>
    <property type="match status" value="1"/>
</dbReference>
<dbReference type="Pfam" id="PF12974">
    <property type="entry name" value="Phosphonate-bd"/>
    <property type="match status" value="1"/>
</dbReference>
<dbReference type="Gene3D" id="3.40.190.10">
    <property type="entry name" value="Periplasmic binding protein-like II"/>
    <property type="match status" value="2"/>
</dbReference>
<dbReference type="STRING" id="1121291.SAMN02745134_03031"/>
<dbReference type="PROSITE" id="PS51257">
    <property type="entry name" value="PROKAR_LIPOPROTEIN"/>
    <property type="match status" value="1"/>
</dbReference>
<evidence type="ECO:0000256" key="2">
    <source>
        <dbReference type="ARBA" id="ARBA00022729"/>
    </source>
</evidence>
<feature type="signal peptide" evidence="3">
    <location>
        <begin position="1"/>
        <end position="20"/>
    </location>
</feature>
<dbReference type="NCBIfam" id="TIGR01098">
    <property type="entry name" value="3A0109s03R"/>
    <property type="match status" value="1"/>
</dbReference>
<keyword evidence="2 3" id="KW-0732">Signal</keyword>
<sequence>MLKKLLIMTITALTIVSVVGCSSQSKTSQSTVKKPDKIVIAYLPDEATEKTAEYRQGLQKDMEKALGVKVQEYLCSDYNAAIEGMKAGKVDIADFGPLSYVQAHKRAKAVPLVVPALDSDKSKAGYYSYIITQANNNSINSINDLKGKTFAFVDPDSTSGNLVPSKAIIDANSGENLTIDDLHANGKFFKSVTYSGSHQNGLLSVAKGDIDAAPCASDTFSIETTNGQVDKNKVKIVYTSPIIPGSPVAIRGDLDPNFIKQVKNFYLKYNNDSYFKNFVGEKDGQKMRYVSAEDSDYKYISDLATKFGLN</sequence>
<protein>
    <submittedName>
        <fullName evidence="4">Phosphonate transport system substrate-binding protein</fullName>
    </submittedName>
</protein>
<dbReference type="PANTHER" id="PTHR35841:SF1">
    <property type="entry name" value="PHOSPHONATES-BINDING PERIPLASMIC PROTEIN"/>
    <property type="match status" value="1"/>
</dbReference>
<dbReference type="AlphaFoldDB" id="A0A1W1XSU9"/>
<evidence type="ECO:0000313" key="5">
    <source>
        <dbReference type="Proteomes" id="UP000192468"/>
    </source>
</evidence>
<accession>A0A1W1XSU9</accession>
<gene>
    <name evidence="4" type="ORF">SAMN02745134_03031</name>
</gene>
<feature type="chain" id="PRO_5039069207" evidence="3">
    <location>
        <begin position="21"/>
        <end position="310"/>
    </location>
</feature>
<comment type="similarity">
    <text evidence="1">Belongs to the phosphate/phosphite/phosphonate binding protein family.</text>
</comment>
<dbReference type="OrthoDB" id="9781943at2"/>
<dbReference type="PANTHER" id="PTHR35841">
    <property type="entry name" value="PHOSPHONATES-BINDING PERIPLASMIC PROTEIN"/>
    <property type="match status" value="1"/>
</dbReference>
<evidence type="ECO:0000256" key="1">
    <source>
        <dbReference type="ARBA" id="ARBA00007162"/>
    </source>
</evidence>